<dbReference type="InterPro" id="IPR006439">
    <property type="entry name" value="HAD-SF_hydro_IA"/>
</dbReference>
<dbReference type="Proteomes" id="UP000660680">
    <property type="component" value="Unassembled WGS sequence"/>
</dbReference>
<dbReference type="NCBIfam" id="TIGR01509">
    <property type="entry name" value="HAD-SF-IA-v3"/>
    <property type="match status" value="1"/>
</dbReference>
<protein>
    <submittedName>
        <fullName evidence="1">Uncharacterized protein</fullName>
    </submittedName>
</protein>
<dbReference type="AlphaFoldDB" id="A0A918LA90"/>
<gene>
    <name evidence="1" type="ORF">GCM10010171_18830</name>
</gene>
<accession>A0A918LA90</accession>
<dbReference type="Pfam" id="PF00702">
    <property type="entry name" value="Hydrolase"/>
    <property type="match status" value="1"/>
</dbReference>
<sequence length="121" mass="12762">MYEALVVDYAGTYTDPGVAAVVDVVRAKGLRVALLSNADYVPRGLPAVFDAVVVSGEVGFGKPDPRIYELAANRIRVAPSRCVYVDDVAAYVRGAVAVGMTGVHHTAVESTVEELAVLLDL</sequence>
<keyword evidence="2" id="KW-1185">Reference proteome</keyword>
<comment type="caution">
    <text evidence="1">The sequence shown here is derived from an EMBL/GenBank/DDBJ whole genome shotgun (WGS) entry which is preliminary data.</text>
</comment>
<dbReference type="InterPro" id="IPR023214">
    <property type="entry name" value="HAD_sf"/>
</dbReference>
<evidence type="ECO:0000313" key="1">
    <source>
        <dbReference type="EMBL" id="GGS25714.1"/>
    </source>
</evidence>
<organism evidence="1 2">
    <name type="scientific">Actinokineospora fastidiosa</name>
    <dbReference type="NCBI Taxonomy" id="1816"/>
    <lineage>
        <taxon>Bacteria</taxon>
        <taxon>Bacillati</taxon>
        <taxon>Actinomycetota</taxon>
        <taxon>Actinomycetes</taxon>
        <taxon>Pseudonocardiales</taxon>
        <taxon>Pseudonocardiaceae</taxon>
        <taxon>Actinokineospora</taxon>
    </lineage>
</organism>
<dbReference type="InterPro" id="IPR036412">
    <property type="entry name" value="HAD-like_sf"/>
</dbReference>
<dbReference type="Gene3D" id="3.40.50.1000">
    <property type="entry name" value="HAD superfamily/HAD-like"/>
    <property type="match status" value="1"/>
</dbReference>
<evidence type="ECO:0000313" key="2">
    <source>
        <dbReference type="Proteomes" id="UP000660680"/>
    </source>
</evidence>
<proteinExistence type="predicted"/>
<dbReference type="EMBL" id="BMRB01000001">
    <property type="protein sequence ID" value="GGS25714.1"/>
    <property type="molecule type" value="Genomic_DNA"/>
</dbReference>
<dbReference type="PANTHER" id="PTHR47829:SF1">
    <property type="entry name" value="HAD FAMILY PHOSPHATASE"/>
    <property type="match status" value="1"/>
</dbReference>
<dbReference type="InterPro" id="IPR052898">
    <property type="entry name" value="ACAD10-like"/>
</dbReference>
<dbReference type="SUPFAM" id="SSF56784">
    <property type="entry name" value="HAD-like"/>
    <property type="match status" value="1"/>
</dbReference>
<dbReference type="PANTHER" id="PTHR47829">
    <property type="entry name" value="HYDROLASE, PUTATIVE (AFU_ORTHOLOGUE AFUA_1G12880)-RELATED"/>
    <property type="match status" value="1"/>
</dbReference>
<reference evidence="1" key="1">
    <citation type="journal article" date="2014" name="Int. J. Syst. Evol. Microbiol.">
        <title>Complete genome sequence of Corynebacterium casei LMG S-19264T (=DSM 44701T), isolated from a smear-ripened cheese.</title>
        <authorList>
            <consortium name="US DOE Joint Genome Institute (JGI-PGF)"/>
            <person name="Walter F."/>
            <person name="Albersmeier A."/>
            <person name="Kalinowski J."/>
            <person name="Ruckert C."/>
        </authorList>
    </citation>
    <scope>NUCLEOTIDE SEQUENCE</scope>
    <source>
        <strain evidence="1">JCM 3276</strain>
    </source>
</reference>
<reference evidence="1" key="2">
    <citation type="submission" date="2020-09" db="EMBL/GenBank/DDBJ databases">
        <authorList>
            <person name="Sun Q."/>
            <person name="Ohkuma M."/>
        </authorList>
    </citation>
    <scope>NUCLEOTIDE SEQUENCE</scope>
    <source>
        <strain evidence="1">JCM 3276</strain>
    </source>
</reference>
<name>A0A918LA90_9PSEU</name>